<feature type="domain" description="LysM" evidence="2">
    <location>
        <begin position="218"/>
        <end position="262"/>
    </location>
</feature>
<feature type="signal peptide" evidence="1">
    <location>
        <begin position="1"/>
        <end position="20"/>
    </location>
</feature>
<dbReference type="PANTHER" id="PTHR33734:SF22">
    <property type="entry name" value="MEMBRANE-BOUND LYTIC MUREIN TRANSGLYCOSYLASE D"/>
    <property type="match status" value="1"/>
</dbReference>
<reference evidence="3 4" key="1">
    <citation type="submission" date="2021-07" db="EMBL/GenBank/DDBJ databases">
        <title>Mesonia aestuariivivens sp. nov., isolated from a tidal flat.</title>
        <authorList>
            <person name="Kim Y.-O."/>
            <person name="Yoon J.-H."/>
        </authorList>
    </citation>
    <scope>NUCLEOTIDE SEQUENCE [LARGE SCALE GENOMIC DNA]</scope>
    <source>
        <strain evidence="3 4">JHPTF-M18</strain>
    </source>
</reference>
<evidence type="ECO:0000313" key="3">
    <source>
        <dbReference type="EMBL" id="MBW2962859.1"/>
    </source>
</evidence>
<proteinExistence type="predicted"/>
<evidence type="ECO:0000256" key="1">
    <source>
        <dbReference type="SAM" id="SignalP"/>
    </source>
</evidence>
<keyword evidence="4" id="KW-1185">Reference proteome</keyword>
<dbReference type="InterPro" id="IPR018392">
    <property type="entry name" value="LysM"/>
</dbReference>
<dbReference type="SMART" id="SM00257">
    <property type="entry name" value="LysM"/>
    <property type="match status" value="4"/>
</dbReference>
<dbReference type="Proteomes" id="UP000719267">
    <property type="component" value="Unassembled WGS sequence"/>
</dbReference>
<accession>A0ABS6W4W6</accession>
<dbReference type="EMBL" id="JAHWDF010000019">
    <property type="protein sequence ID" value="MBW2962859.1"/>
    <property type="molecule type" value="Genomic_DNA"/>
</dbReference>
<gene>
    <name evidence="3" type="ORF">KW502_13780</name>
</gene>
<dbReference type="Pfam" id="PF01476">
    <property type="entry name" value="LysM"/>
    <property type="match status" value="4"/>
</dbReference>
<feature type="domain" description="LysM" evidence="2">
    <location>
        <begin position="24"/>
        <end position="67"/>
    </location>
</feature>
<dbReference type="PANTHER" id="PTHR33734">
    <property type="entry name" value="LYSM DOMAIN-CONTAINING GPI-ANCHORED PROTEIN 2"/>
    <property type="match status" value="1"/>
</dbReference>
<comment type="caution">
    <text evidence="3">The sequence shown here is derived from an EMBL/GenBank/DDBJ whole genome shotgun (WGS) entry which is preliminary data.</text>
</comment>
<organism evidence="3 4">
    <name type="scientific">Mesonia aestuariivivens</name>
    <dbReference type="NCBI Taxonomy" id="2796128"/>
    <lineage>
        <taxon>Bacteria</taxon>
        <taxon>Pseudomonadati</taxon>
        <taxon>Bacteroidota</taxon>
        <taxon>Flavobacteriia</taxon>
        <taxon>Flavobacteriales</taxon>
        <taxon>Flavobacteriaceae</taxon>
        <taxon>Mesonia</taxon>
    </lineage>
</organism>
<keyword evidence="1" id="KW-0732">Signal</keyword>
<evidence type="ECO:0000259" key="2">
    <source>
        <dbReference type="PROSITE" id="PS51782"/>
    </source>
</evidence>
<protein>
    <submittedName>
        <fullName evidence="3">LysM peptidoglycan-binding domain-containing protein</fullName>
    </submittedName>
</protein>
<feature type="chain" id="PRO_5046032802" evidence="1">
    <location>
        <begin position="21"/>
        <end position="643"/>
    </location>
</feature>
<name>A0ABS6W4W6_9FLAO</name>
<sequence length="643" mass="73196">MKKNCLFFLLLVLASLQSFAQNFDTHKVEQGETVSSIAKKFNVSIQKIYKYNPDAKKGNIIGTVLVIPVVEASDSRNLEKASVLNFKEYKVKRRETLYSIAKENGISVGDLKKYNAYLYEEELGKGDVIKIPIFTKNDTININNSVQNSSFEHLKHIVLPKEGKMAIARKYGMTMKQLEVLNPEVTDLQPGQVLRVINPKNKDSKAAQEASNLDSGFISYKVKPKENYFRLTQRFNTTKDSLVKYNPILAEGGLKAGMTIKIPQPQAMFSDTLSSGRSSKRLKLESLITNKRRKNIAVMLPFSLEQFKNDSADKEELMKNDKILRLSLDFYSGVVSAIDSVEKMGIPVSAKVFDTEKSNSKLDEILRGLESSKFDAVIGPVLSKNVERTSRFFSKNETPVFSPLIDAELKGEDNLFQSRPSKLMLEKALITYIDSLKEAKKILVLTDNKHEYLKNKLAYTFPNATIIHQAKKEYMQSSDLRRVLSKEKENWVILESDELELVSNATSYLYAMAANYKIRLFTSDKSSPYENEISNDYLSKLNFTYASIAKECEDFEGNSFVKSYVKDYGVLPNKFATRGFDLTYDLLLRLSVADNLYESLELEGVTEHVENKFNYHNKMIGGYYNDAVYLIEYLEDLKLKVIN</sequence>
<dbReference type="RefSeq" id="WP_219041143.1">
    <property type="nucleotide sequence ID" value="NZ_JAHWDF010000019.1"/>
</dbReference>
<feature type="domain" description="LysM" evidence="2">
    <location>
        <begin position="87"/>
        <end position="131"/>
    </location>
</feature>
<evidence type="ECO:0000313" key="4">
    <source>
        <dbReference type="Proteomes" id="UP000719267"/>
    </source>
</evidence>
<dbReference type="CDD" id="cd00118">
    <property type="entry name" value="LysM"/>
    <property type="match status" value="4"/>
</dbReference>
<dbReference type="PROSITE" id="PS51782">
    <property type="entry name" value="LYSM"/>
    <property type="match status" value="3"/>
</dbReference>